<proteinExistence type="predicted"/>
<dbReference type="STRING" id="407022.SAMN05661044_00096"/>
<dbReference type="OrthoDB" id="7558053at2"/>
<dbReference type="InterPro" id="IPR056923">
    <property type="entry name" value="Minor_tail_gp31_C"/>
</dbReference>
<evidence type="ECO:0000259" key="1">
    <source>
        <dbReference type="Pfam" id="PF24243"/>
    </source>
</evidence>
<name>A0A1H7GLR0_OLID1</name>
<sequence>MATKQKDLTSKKEMANLAAGDPIVSDLANVTPIASIRYLTQEEYDALSVKSINTIYITRGYVAELLTLIDFATAAGYTLPNELDLRKLNTLIKNLKFDYIWDRLDLFYIFANSGDDNFRTLNYKNPSAFKGDKLGGLMRSVSGFEGNGIDGYIKTNFSGSANGVNYLQNDASRICYAYKASTDSSNANLSVIDGVESLSPNRFSLANTVTHRINQENANLATAADMSGTGYRAIQRNIAASIGLVKDETITTHAAQSTTRHSNAQVIFRAAVSSWSNIGLSFYAMGGALTLEQHNAFRKHFINYLQQS</sequence>
<dbReference type="Proteomes" id="UP000199421">
    <property type="component" value="Unassembled WGS sequence"/>
</dbReference>
<protein>
    <recommendedName>
        <fullName evidence="1">Minor tail protein gp31 C-terminal domain-containing protein</fullName>
    </recommendedName>
</protein>
<dbReference type="EMBL" id="FOAF01000001">
    <property type="protein sequence ID" value="SEK37922.1"/>
    <property type="molecule type" value="Genomic_DNA"/>
</dbReference>
<evidence type="ECO:0000313" key="3">
    <source>
        <dbReference type="Proteomes" id="UP000199421"/>
    </source>
</evidence>
<gene>
    <name evidence="2" type="ORF">SAMN05661044_00096</name>
</gene>
<feature type="domain" description="Minor tail protein gp31 C-terminal" evidence="1">
    <location>
        <begin position="35"/>
        <end position="58"/>
    </location>
</feature>
<keyword evidence="3" id="KW-1185">Reference proteome</keyword>
<dbReference type="AlphaFoldDB" id="A0A1H7GLR0"/>
<dbReference type="Pfam" id="PF24243">
    <property type="entry name" value="Phage_tail_C"/>
    <property type="match status" value="1"/>
</dbReference>
<organism evidence="2 3">
    <name type="scientific">Olivibacter domesticus</name>
    <name type="common">Pseudosphingobacterium domesticum</name>
    <dbReference type="NCBI Taxonomy" id="407022"/>
    <lineage>
        <taxon>Bacteria</taxon>
        <taxon>Pseudomonadati</taxon>
        <taxon>Bacteroidota</taxon>
        <taxon>Sphingobacteriia</taxon>
        <taxon>Sphingobacteriales</taxon>
        <taxon>Sphingobacteriaceae</taxon>
        <taxon>Olivibacter</taxon>
    </lineage>
</organism>
<dbReference type="RefSeq" id="WP_093316523.1">
    <property type="nucleotide sequence ID" value="NZ_FOAF01000001.1"/>
</dbReference>
<accession>A0A1H7GLR0</accession>
<evidence type="ECO:0000313" key="2">
    <source>
        <dbReference type="EMBL" id="SEK37922.1"/>
    </source>
</evidence>
<reference evidence="3" key="1">
    <citation type="submission" date="2016-10" db="EMBL/GenBank/DDBJ databases">
        <authorList>
            <person name="Varghese N."/>
            <person name="Submissions S."/>
        </authorList>
    </citation>
    <scope>NUCLEOTIDE SEQUENCE [LARGE SCALE GENOMIC DNA]</scope>
    <source>
        <strain evidence="3">DSM 18733</strain>
    </source>
</reference>